<accession>A0A9X1MWS9</accession>
<comment type="subcellular location">
    <subcellularLocation>
        <location evidence="1">Cell membrane</location>
        <topology evidence="1">Multi-pass membrane protein</topology>
    </subcellularLocation>
</comment>
<dbReference type="InterPro" id="IPR050448">
    <property type="entry name" value="OpgB/LTA_synthase_biosynth"/>
</dbReference>
<feature type="domain" description="Sulfatase N-terminal" evidence="7">
    <location>
        <begin position="153"/>
        <end position="433"/>
    </location>
</feature>
<evidence type="ECO:0000256" key="5">
    <source>
        <dbReference type="ARBA" id="ARBA00023136"/>
    </source>
</evidence>
<dbReference type="AlphaFoldDB" id="A0A9X1MWS9"/>
<feature type="transmembrane region" description="Helical" evidence="6">
    <location>
        <begin position="24"/>
        <end position="47"/>
    </location>
</feature>
<keyword evidence="9" id="KW-1185">Reference proteome</keyword>
<dbReference type="RefSeq" id="WP_230609210.1">
    <property type="nucleotide sequence ID" value="NZ_JAJNAG010000015.1"/>
</dbReference>
<dbReference type="CDD" id="cd16015">
    <property type="entry name" value="LTA_synthase"/>
    <property type="match status" value="1"/>
</dbReference>
<dbReference type="InterPro" id="IPR017850">
    <property type="entry name" value="Alkaline_phosphatase_core_sf"/>
</dbReference>
<feature type="transmembrane region" description="Helical" evidence="6">
    <location>
        <begin position="102"/>
        <end position="120"/>
    </location>
</feature>
<keyword evidence="5 6" id="KW-0472">Membrane</keyword>
<proteinExistence type="predicted"/>
<sequence length="736" mass="83324">MFIIIFLLILLTYSSRQFLFTKTILSSIIILLFGFWFVCNMFTGRGITDAIYYHLLNTIKGSSIDDIFWKIIASILFLFLIITIFTISIIVKNRLVKKRKSVDLLFLIILILTLIYSKPLTNLYNSISNLFYKDDNYASKFYHTSSVENNKYNYVFIYAESLERTFRNINGFNYTPNISKLAESYIDFTNIIQSDGGGWTMAGLVNTQCGIPLSLPQGNSANNMSSFLDGAKCIAQYFNENGYKNIFIRGSEKEFAGGDKFLSQHGWDEIHDKSYFLENNLADNSNISGWGIEDDILLAHSYNQFEKLSQKNEKFLLSLLTVNTHPPSGKVLEPCLEYIPKKMNNNILSSVYCSDILIGEFVNKIIKSPYFENTIIVIVSDHLMMPNDADEQLNSHEKDRRNNFIIIKKGMNNIKINKVGTLMDTWPTILGLSNNKNNEMGFGSNLFIKENSALISYYLKNDNINPFIAFSSSLWNSPSLFDSISSDGNTVKIANKIYNLPLYASVSDDNKLKDIYFDSFAIDALNLARNNKKIVFITQCHVVDGKSDGTCLYIITGNSVIKKIINENEVTSVHQSDFISPIYTSNLVGFSSGVYSKNTGTSINKTDKQIKRGITFFGYNTSYLNDYASINIDTCTGEKVNIDVIHKFLSEYKNIIFASNDSFVCDETTGLNEIASIIGTNKLEHIIFRQQLGGVLDKESTQNTLIIGDPMKQLDFFVNLENNKLYSLCSILNDCS</sequence>
<comment type="caution">
    <text evidence="8">The sequence shown here is derived from an EMBL/GenBank/DDBJ whole genome shotgun (WGS) entry which is preliminary data.</text>
</comment>
<keyword evidence="2" id="KW-1003">Cell membrane</keyword>
<dbReference type="InterPro" id="IPR000917">
    <property type="entry name" value="Sulfatase_N"/>
</dbReference>
<evidence type="ECO:0000256" key="4">
    <source>
        <dbReference type="ARBA" id="ARBA00022989"/>
    </source>
</evidence>
<evidence type="ECO:0000313" key="8">
    <source>
        <dbReference type="EMBL" id="MCD1126040.1"/>
    </source>
</evidence>
<protein>
    <submittedName>
        <fullName evidence="8">Phosphoglycerol transferase I</fullName>
        <ecNumber evidence="8">2.7.8.20</ecNumber>
    </submittedName>
</protein>
<dbReference type="PANTHER" id="PTHR47371:SF3">
    <property type="entry name" value="PHOSPHOGLYCEROL TRANSFERASE I"/>
    <property type="match status" value="1"/>
</dbReference>
<keyword evidence="3 6" id="KW-0812">Transmembrane</keyword>
<feature type="transmembrane region" description="Helical" evidence="6">
    <location>
        <begin position="67"/>
        <end position="90"/>
    </location>
</feature>
<keyword evidence="4 6" id="KW-1133">Transmembrane helix</keyword>
<dbReference type="SUPFAM" id="SSF53649">
    <property type="entry name" value="Alkaline phosphatase-like"/>
    <property type="match status" value="1"/>
</dbReference>
<dbReference type="PANTHER" id="PTHR47371">
    <property type="entry name" value="LIPOTEICHOIC ACID SYNTHASE"/>
    <property type="match status" value="1"/>
</dbReference>
<dbReference type="Gene3D" id="3.40.720.10">
    <property type="entry name" value="Alkaline Phosphatase, subunit A"/>
    <property type="match status" value="1"/>
</dbReference>
<evidence type="ECO:0000313" key="9">
    <source>
        <dbReference type="Proteomes" id="UP001139171"/>
    </source>
</evidence>
<dbReference type="GO" id="GO:0008960">
    <property type="term" value="F:phosphatidylglycerol-membrane-oligosaccharide glycerophosphotransferase activity"/>
    <property type="evidence" value="ECO:0007669"/>
    <property type="project" value="UniProtKB-EC"/>
</dbReference>
<reference evidence="8" key="1">
    <citation type="submission" date="2021-11" db="EMBL/GenBank/DDBJ databases">
        <title>Jinshanibacter sp. isolated from one year old Eriocheir sinensis.</title>
        <authorList>
            <person name="Li J.-Y."/>
            <person name="He W."/>
            <person name="Gao T.-H."/>
        </authorList>
    </citation>
    <scope>NUCLEOTIDE SEQUENCE</scope>
    <source>
        <strain evidence="8">LJY008</strain>
    </source>
</reference>
<dbReference type="Proteomes" id="UP001139171">
    <property type="component" value="Unassembled WGS sequence"/>
</dbReference>
<evidence type="ECO:0000256" key="2">
    <source>
        <dbReference type="ARBA" id="ARBA00022475"/>
    </source>
</evidence>
<dbReference type="EC" id="2.7.8.20" evidence="8"/>
<keyword evidence="8" id="KW-0808">Transferase</keyword>
<dbReference type="EMBL" id="JAJNAG010000015">
    <property type="protein sequence ID" value="MCD1126040.1"/>
    <property type="molecule type" value="Genomic_DNA"/>
</dbReference>
<dbReference type="GO" id="GO:0005886">
    <property type="term" value="C:plasma membrane"/>
    <property type="evidence" value="ECO:0007669"/>
    <property type="project" value="UniProtKB-SubCell"/>
</dbReference>
<evidence type="ECO:0000256" key="6">
    <source>
        <dbReference type="SAM" id="Phobius"/>
    </source>
</evidence>
<name>A0A9X1MWS9_9GAMM</name>
<gene>
    <name evidence="8" type="ORF">LPW36_08505</name>
</gene>
<dbReference type="Pfam" id="PF00884">
    <property type="entry name" value="Sulfatase"/>
    <property type="match status" value="1"/>
</dbReference>
<evidence type="ECO:0000256" key="3">
    <source>
        <dbReference type="ARBA" id="ARBA00022692"/>
    </source>
</evidence>
<dbReference type="NCBIfam" id="NF009027">
    <property type="entry name" value="PRK12363.1"/>
    <property type="match status" value="1"/>
</dbReference>
<organism evidence="8 9">
    <name type="scientific">Limnobaculum eriocheiris</name>
    <dbReference type="NCBI Taxonomy" id="2897391"/>
    <lineage>
        <taxon>Bacteria</taxon>
        <taxon>Pseudomonadati</taxon>
        <taxon>Pseudomonadota</taxon>
        <taxon>Gammaproteobacteria</taxon>
        <taxon>Enterobacterales</taxon>
        <taxon>Budviciaceae</taxon>
        <taxon>Limnobaculum</taxon>
    </lineage>
</organism>
<evidence type="ECO:0000256" key="1">
    <source>
        <dbReference type="ARBA" id="ARBA00004651"/>
    </source>
</evidence>
<evidence type="ECO:0000259" key="7">
    <source>
        <dbReference type="Pfam" id="PF00884"/>
    </source>
</evidence>